<accession>A0ABQ7SNH0</accession>
<dbReference type="InterPro" id="IPR036179">
    <property type="entry name" value="Ig-like_dom_sf"/>
</dbReference>
<evidence type="ECO:0000313" key="2">
    <source>
        <dbReference type="Proteomes" id="UP000826234"/>
    </source>
</evidence>
<comment type="caution">
    <text evidence="1">The sequence shown here is derived from an EMBL/GenBank/DDBJ whole genome shotgun (WGS) entry which is preliminary data.</text>
</comment>
<dbReference type="InterPro" id="IPR013783">
    <property type="entry name" value="Ig-like_fold"/>
</dbReference>
<dbReference type="Proteomes" id="UP000826234">
    <property type="component" value="Unassembled WGS sequence"/>
</dbReference>
<keyword evidence="2" id="KW-1185">Reference proteome</keyword>
<dbReference type="SUPFAM" id="SSF48726">
    <property type="entry name" value="Immunoglobulin"/>
    <property type="match status" value="1"/>
</dbReference>
<proteinExistence type="predicted"/>
<evidence type="ECO:0000313" key="1">
    <source>
        <dbReference type="EMBL" id="KAH0618903.1"/>
    </source>
</evidence>
<organism evidence="1 2">
    <name type="scientific">Phrynosoma platyrhinos</name>
    <name type="common">Desert horned lizard</name>
    <dbReference type="NCBI Taxonomy" id="52577"/>
    <lineage>
        <taxon>Eukaryota</taxon>
        <taxon>Metazoa</taxon>
        <taxon>Chordata</taxon>
        <taxon>Craniata</taxon>
        <taxon>Vertebrata</taxon>
        <taxon>Euteleostomi</taxon>
        <taxon>Lepidosauria</taxon>
        <taxon>Squamata</taxon>
        <taxon>Bifurcata</taxon>
        <taxon>Unidentata</taxon>
        <taxon>Episquamata</taxon>
        <taxon>Toxicofera</taxon>
        <taxon>Iguania</taxon>
        <taxon>Phrynosomatidae</taxon>
        <taxon>Phrynosomatinae</taxon>
        <taxon>Phrynosoma</taxon>
    </lineage>
</organism>
<reference evidence="1 2" key="1">
    <citation type="journal article" date="2022" name="Gigascience">
        <title>A chromosome-level genome assembly and annotation of the desert horned lizard, Phrynosoma platyrhinos, provides insight into chromosomal rearrangements among reptiles.</title>
        <authorList>
            <person name="Koochekian N."/>
            <person name="Ascanio A."/>
            <person name="Farleigh K."/>
            <person name="Card D.C."/>
            <person name="Schield D.R."/>
            <person name="Castoe T.A."/>
            <person name="Jezkova T."/>
        </authorList>
    </citation>
    <scope>NUCLEOTIDE SEQUENCE [LARGE SCALE GENOMIC DNA]</scope>
    <source>
        <strain evidence="1">NK-2021</strain>
    </source>
</reference>
<sequence>MMEFCKLSKSGCFPIVKTSKGRRKQQYERITFTMVNSSATFNIIINELRKEDSGIYKCGTGIHSEPGKMIQLQVTEGSIDLDLESVFSNIVSEIQASYEPENASHRHVTPAFDIYKEK</sequence>
<protein>
    <recommendedName>
        <fullName evidence="3">Immunoglobulin V-set domain-containing protein</fullName>
    </recommendedName>
</protein>
<dbReference type="EMBL" id="JAIPUX010005289">
    <property type="protein sequence ID" value="KAH0618903.1"/>
    <property type="molecule type" value="Genomic_DNA"/>
</dbReference>
<name>A0ABQ7SNH0_PHRPL</name>
<gene>
    <name evidence="1" type="ORF">JD844_018435</name>
</gene>
<dbReference type="Gene3D" id="2.60.40.10">
    <property type="entry name" value="Immunoglobulins"/>
    <property type="match status" value="1"/>
</dbReference>
<evidence type="ECO:0008006" key="3">
    <source>
        <dbReference type="Google" id="ProtNLM"/>
    </source>
</evidence>